<evidence type="ECO:0000256" key="1">
    <source>
        <dbReference type="SAM" id="SignalP"/>
    </source>
</evidence>
<dbReference type="AlphaFoldDB" id="A0A379DV96"/>
<reference evidence="2 3" key="1">
    <citation type="submission" date="2018-06" db="EMBL/GenBank/DDBJ databases">
        <authorList>
            <consortium name="Pathogen Informatics"/>
            <person name="Doyle S."/>
        </authorList>
    </citation>
    <scope>NUCLEOTIDE SEQUENCE [LARGE SCALE GENOMIC DNA]</scope>
    <source>
        <strain evidence="2 3">NCTC11157</strain>
    </source>
</reference>
<organism evidence="2 3">
    <name type="scientific">Prevotella disiens</name>
    <dbReference type="NCBI Taxonomy" id="28130"/>
    <lineage>
        <taxon>Bacteria</taxon>
        <taxon>Pseudomonadati</taxon>
        <taxon>Bacteroidota</taxon>
        <taxon>Bacteroidia</taxon>
        <taxon>Bacteroidales</taxon>
        <taxon>Prevotellaceae</taxon>
        <taxon>Prevotella</taxon>
    </lineage>
</organism>
<evidence type="ECO:0000313" key="2">
    <source>
        <dbReference type="EMBL" id="SUB84393.1"/>
    </source>
</evidence>
<proteinExistence type="predicted"/>
<protein>
    <submittedName>
        <fullName evidence="2">Uncharacterized protein</fullName>
    </submittedName>
</protein>
<dbReference type="Proteomes" id="UP000254072">
    <property type="component" value="Unassembled WGS sequence"/>
</dbReference>
<dbReference type="EMBL" id="UGTL01000001">
    <property type="protein sequence ID" value="SUB84393.1"/>
    <property type="molecule type" value="Genomic_DNA"/>
</dbReference>
<name>A0A379DV96_9BACT</name>
<evidence type="ECO:0000313" key="3">
    <source>
        <dbReference type="Proteomes" id="UP000254072"/>
    </source>
</evidence>
<feature type="chain" id="PRO_5016639103" evidence="1">
    <location>
        <begin position="21"/>
        <end position="42"/>
    </location>
</feature>
<sequence length="42" mass="4537">MNVRLIIASLLFSTALTANAQTENTRSKSIYLELLGPSNGVE</sequence>
<keyword evidence="1" id="KW-0732">Signal</keyword>
<feature type="signal peptide" evidence="1">
    <location>
        <begin position="1"/>
        <end position="20"/>
    </location>
</feature>
<accession>A0A379DV96</accession>
<gene>
    <name evidence="2" type="ORF">NCTC11157_00096</name>
</gene>